<evidence type="ECO:0000313" key="1">
    <source>
        <dbReference type="EMBL" id="CAG8853507.1"/>
    </source>
</evidence>
<sequence>MHPVVLSNEMEITVFISSKEHNLQKFFNILIQGGRASFVL</sequence>
<reference evidence="1 2" key="1">
    <citation type="submission" date="2021-06" db="EMBL/GenBank/DDBJ databases">
        <authorList>
            <person name="Kallberg Y."/>
            <person name="Tangrot J."/>
            <person name="Rosling A."/>
        </authorList>
    </citation>
    <scope>NUCLEOTIDE SEQUENCE [LARGE SCALE GENOMIC DNA]</scope>
    <source>
        <strain evidence="1 2">120-4 pot B 10/14</strain>
    </source>
</reference>
<feature type="non-terminal residue" evidence="1">
    <location>
        <position position="1"/>
    </location>
</feature>
<dbReference type="EMBL" id="CAJVQB010125209">
    <property type="protein sequence ID" value="CAG8853507.1"/>
    <property type="molecule type" value="Genomic_DNA"/>
</dbReference>
<dbReference type="Proteomes" id="UP000789901">
    <property type="component" value="Unassembled WGS sequence"/>
</dbReference>
<protein>
    <submittedName>
        <fullName evidence="1">24270_t:CDS:1</fullName>
    </submittedName>
</protein>
<accession>A0ABN7XEC8</accession>
<dbReference type="Gene3D" id="2.40.50.140">
    <property type="entry name" value="Nucleic acid-binding proteins"/>
    <property type="match status" value="1"/>
</dbReference>
<organism evidence="1 2">
    <name type="scientific">Gigaspora margarita</name>
    <dbReference type="NCBI Taxonomy" id="4874"/>
    <lineage>
        <taxon>Eukaryota</taxon>
        <taxon>Fungi</taxon>
        <taxon>Fungi incertae sedis</taxon>
        <taxon>Mucoromycota</taxon>
        <taxon>Glomeromycotina</taxon>
        <taxon>Glomeromycetes</taxon>
        <taxon>Diversisporales</taxon>
        <taxon>Gigasporaceae</taxon>
        <taxon>Gigaspora</taxon>
    </lineage>
</organism>
<keyword evidence="2" id="KW-1185">Reference proteome</keyword>
<gene>
    <name evidence="1" type="ORF">GMARGA_LOCUS42328</name>
</gene>
<dbReference type="InterPro" id="IPR012340">
    <property type="entry name" value="NA-bd_OB-fold"/>
</dbReference>
<evidence type="ECO:0000313" key="2">
    <source>
        <dbReference type="Proteomes" id="UP000789901"/>
    </source>
</evidence>
<feature type="non-terminal residue" evidence="1">
    <location>
        <position position="40"/>
    </location>
</feature>
<comment type="caution">
    <text evidence="1">The sequence shown here is derived from an EMBL/GenBank/DDBJ whole genome shotgun (WGS) entry which is preliminary data.</text>
</comment>
<name>A0ABN7XEC8_GIGMA</name>
<proteinExistence type="predicted"/>